<evidence type="ECO:0000313" key="1">
    <source>
        <dbReference type="EMBL" id="QDY77521.1"/>
    </source>
</evidence>
<reference evidence="1 2" key="1">
    <citation type="submission" date="2019-07" db="EMBL/GenBank/DDBJ databases">
        <authorList>
            <person name="Zhu P."/>
        </authorList>
    </citation>
    <scope>NUCLEOTIDE SEQUENCE [LARGE SCALE GENOMIC DNA]</scope>
    <source>
        <strain evidence="1 2">SSL-25</strain>
    </source>
</reference>
<dbReference type="InterPro" id="IPR006748">
    <property type="entry name" value="NH2Glyco/OHUrea_AB-resist_kin"/>
</dbReference>
<dbReference type="AlphaFoldDB" id="A0A5B8JC95"/>
<organism evidence="1 2">
    <name type="scientific">Streptomyces qinzhouensis</name>
    <dbReference type="NCBI Taxonomy" id="2599401"/>
    <lineage>
        <taxon>Bacteria</taxon>
        <taxon>Bacillati</taxon>
        <taxon>Actinomycetota</taxon>
        <taxon>Actinomycetes</taxon>
        <taxon>Kitasatosporales</taxon>
        <taxon>Streptomycetaceae</taxon>
        <taxon>Streptomyces</taxon>
    </lineage>
</organism>
<dbReference type="RefSeq" id="WP_146480858.1">
    <property type="nucleotide sequence ID" value="NZ_CP042266.1"/>
</dbReference>
<dbReference type="Pfam" id="PF04655">
    <property type="entry name" value="APH_6_hur"/>
    <property type="match status" value="1"/>
</dbReference>
<sequence>MGEFVEPRGRTIGRVIKVPERLAAAHRDHGTEASRAFIAGLPARAEEFLERWELTPAGDPMHGVVALVLPVVRSDGTESVLKLQPVDDETAGEPVALRAWDGAGAVRLLDHDPATGTLLLERLDAARPLSAVADTGEAVRILGTLLARLTPLPAPAGLRRLGDLAAAMLAQVPGALAALPAEDERRLLADCAAAVREVAGEPGDRLLHWDLHYDNVLGSAREPWLAIDPKPLAGDPGFELLPALTNRFDPDPAAIRWRFDLLTEAVGMAGDRERARAWTLGRVLQFCLWDMADGGEKLDEIPVAIANALLRT</sequence>
<accession>A0A5B8JC95</accession>
<dbReference type="GO" id="GO:0019748">
    <property type="term" value="P:secondary metabolic process"/>
    <property type="evidence" value="ECO:0007669"/>
    <property type="project" value="InterPro"/>
</dbReference>
<keyword evidence="2" id="KW-1185">Reference proteome</keyword>
<gene>
    <name evidence="1" type="ORF">FQU76_14400</name>
</gene>
<dbReference type="Proteomes" id="UP000320580">
    <property type="component" value="Chromosome"/>
</dbReference>
<keyword evidence="1" id="KW-0808">Transferase</keyword>
<dbReference type="InterPro" id="IPR011009">
    <property type="entry name" value="Kinase-like_dom_sf"/>
</dbReference>
<dbReference type="SUPFAM" id="SSF56112">
    <property type="entry name" value="Protein kinase-like (PK-like)"/>
    <property type="match status" value="1"/>
</dbReference>
<proteinExistence type="predicted"/>
<name>A0A5B8JC95_9ACTN</name>
<dbReference type="EMBL" id="CP042266">
    <property type="protein sequence ID" value="QDY77521.1"/>
    <property type="molecule type" value="Genomic_DNA"/>
</dbReference>
<protein>
    <submittedName>
        <fullName evidence="1">Hydroxyurea phosphotransferase</fullName>
    </submittedName>
</protein>
<dbReference type="GO" id="GO:0016773">
    <property type="term" value="F:phosphotransferase activity, alcohol group as acceptor"/>
    <property type="evidence" value="ECO:0007669"/>
    <property type="project" value="InterPro"/>
</dbReference>
<evidence type="ECO:0000313" key="2">
    <source>
        <dbReference type="Proteomes" id="UP000320580"/>
    </source>
</evidence>
<dbReference type="KEGG" id="sqz:FQU76_14400"/>
<dbReference type="OrthoDB" id="3638028at2"/>